<comment type="caution">
    <text evidence="1">The sequence shown here is derived from an EMBL/GenBank/DDBJ whole genome shotgun (WGS) entry which is preliminary data.</text>
</comment>
<dbReference type="RefSeq" id="WP_066998588.1">
    <property type="nucleotide sequence ID" value="NZ_BNDU01000006.1"/>
</dbReference>
<name>A0A101NMB1_9ACTN</name>
<dbReference type="STRING" id="67285.AQI88_15750"/>
<reference evidence="1 2" key="1">
    <citation type="submission" date="2015-10" db="EMBL/GenBank/DDBJ databases">
        <title>Draft genome sequence of Streptomyces cellostaticus DSM 40189, type strain for the species Streptomyces cellostaticus.</title>
        <authorList>
            <person name="Ruckert C."/>
            <person name="Winkler A."/>
            <person name="Kalinowski J."/>
            <person name="Kampfer P."/>
            <person name="Glaeser S."/>
        </authorList>
    </citation>
    <scope>NUCLEOTIDE SEQUENCE [LARGE SCALE GENOMIC DNA]</scope>
    <source>
        <strain evidence="1 2">DSM 40189</strain>
    </source>
</reference>
<keyword evidence="2" id="KW-1185">Reference proteome</keyword>
<dbReference type="Proteomes" id="UP000054241">
    <property type="component" value="Unassembled WGS sequence"/>
</dbReference>
<dbReference type="InterPro" id="IPR035900">
    <property type="entry name" value="Colicin_E_sf"/>
</dbReference>
<dbReference type="EMBL" id="LMWL01000029">
    <property type="protein sequence ID" value="KUM95536.1"/>
    <property type="molecule type" value="Genomic_DNA"/>
</dbReference>
<organism evidence="1 2">
    <name type="scientific">Streptomyces cellostaticus</name>
    <dbReference type="NCBI Taxonomy" id="67285"/>
    <lineage>
        <taxon>Bacteria</taxon>
        <taxon>Bacillati</taxon>
        <taxon>Actinomycetota</taxon>
        <taxon>Actinomycetes</taxon>
        <taxon>Kitasatosporales</taxon>
        <taxon>Streptomycetaceae</taxon>
        <taxon>Streptomyces</taxon>
    </lineage>
</organism>
<evidence type="ECO:0000313" key="1">
    <source>
        <dbReference type="EMBL" id="KUM95536.1"/>
    </source>
</evidence>
<sequence length="155" mass="17174">MELRRELLPPAVPAGRLAELGEEILRIERLLYEDGEAGRRAVDAFNAATGNAYEPSAFLSRAAACDLEEFALQAARPAWPRVPDITREELTEIVRRVVSGYASGDPDADYYLLVLRTNVAHPRAADLLFHPPARLVDAPPERIVEELSAYRPIAL</sequence>
<dbReference type="AlphaFoldDB" id="A0A101NMB1"/>
<dbReference type="SUPFAM" id="SSF47345">
    <property type="entry name" value="Colicin E immunity proteins"/>
    <property type="match status" value="1"/>
</dbReference>
<dbReference type="Gene3D" id="1.10.1200.20">
    <property type="entry name" value="Colicin E immunity protein"/>
    <property type="match status" value="1"/>
</dbReference>
<gene>
    <name evidence="1" type="ORF">AQI88_15750</name>
</gene>
<evidence type="ECO:0000313" key="2">
    <source>
        <dbReference type="Proteomes" id="UP000054241"/>
    </source>
</evidence>
<protein>
    <submittedName>
        <fullName evidence="1">Uncharacterized protein</fullName>
    </submittedName>
</protein>
<accession>A0A101NMB1</accession>
<dbReference type="OrthoDB" id="3399356at2"/>
<proteinExistence type="predicted"/>